<sequence>MEALTSLHHRHQPLCSSLYPSLSSSTSSSLFLSQSSPSSSSIRATSSSDSLQNLQYPEPKTPQFSNPPLHDAEPKSPQIFNPNRKFPGVDPPIQDPEPKSSQFLNPIRKFPSFVTVTAAASAFLFLGYCQNGFNKPITPLSPVVSVEEKNGFEEFSGSKPFQVQSVLHLKLKEKVRVVHSFKKVKTDDDEAWQVLRGEVFSCSENLELIKVGFEEILEKDMDCNKVHQNSVLEYLERVDECNSLLKGIKVWMDRCEWEDADINRHLRFFCKVVDQIRVLEGDMVSALKYFKQLEQLNKSEYDEAHRFLYCDSGSHFEKYGKRIILLSFVRSSFDE</sequence>
<dbReference type="Gramene" id="Psat07G0062000-T1">
    <property type="protein sequence ID" value="KAI5383282.1"/>
    <property type="gene ID" value="KIW84_070620"/>
</dbReference>
<dbReference type="EMBL" id="JAMSHJ010000007">
    <property type="protein sequence ID" value="KAI5383282.1"/>
    <property type="molecule type" value="Genomic_DNA"/>
</dbReference>
<reference evidence="2 3" key="1">
    <citation type="journal article" date="2022" name="Nat. Genet.">
        <title>Improved pea reference genome and pan-genome highlight genomic features and evolutionary characteristics.</title>
        <authorList>
            <person name="Yang T."/>
            <person name="Liu R."/>
            <person name="Luo Y."/>
            <person name="Hu S."/>
            <person name="Wang D."/>
            <person name="Wang C."/>
            <person name="Pandey M.K."/>
            <person name="Ge S."/>
            <person name="Xu Q."/>
            <person name="Li N."/>
            <person name="Li G."/>
            <person name="Huang Y."/>
            <person name="Saxena R.K."/>
            <person name="Ji Y."/>
            <person name="Li M."/>
            <person name="Yan X."/>
            <person name="He Y."/>
            <person name="Liu Y."/>
            <person name="Wang X."/>
            <person name="Xiang C."/>
            <person name="Varshney R.K."/>
            <person name="Ding H."/>
            <person name="Gao S."/>
            <person name="Zong X."/>
        </authorList>
    </citation>
    <scope>NUCLEOTIDE SEQUENCE [LARGE SCALE GENOMIC DNA]</scope>
    <source>
        <strain evidence="2 3">cv. Zhongwan 6</strain>
    </source>
</reference>
<gene>
    <name evidence="2" type="ORF">KIW84_070620</name>
</gene>
<feature type="region of interest" description="Disordered" evidence="1">
    <location>
        <begin position="1"/>
        <end position="101"/>
    </location>
</feature>
<comment type="caution">
    <text evidence="2">The sequence shown here is derived from an EMBL/GenBank/DDBJ whole genome shotgun (WGS) entry which is preliminary data.</text>
</comment>
<feature type="compositionally biased region" description="Low complexity" evidence="1">
    <location>
        <begin position="14"/>
        <end position="51"/>
    </location>
</feature>
<accession>A0A9D4VH70</accession>
<evidence type="ECO:0000256" key="1">
    <source>
        <dbReference type="SAM" id="MobiDB-lite"/>
    </source>
</evidence>
<evidence type="ECO:0000313" key="3">
    <source>
        <dbReference type="Proteomes" id="UP001058974"/>
    </source>
</evidence>
<evidence type="ECO:0000313" key="2">
    <source>
        <dbReference type="EMBL" id="KAI5383282.1"/>
    </source>
</evidence>
<organism evidence="2 3">
    <name type="scientific">Pisum sativum</name>
    <name type="common">Garden pea</name>
    <name type="synonym">Lathyrus oleraceus</name>
    <dbReference type="NCBI Taxonomy" id="3888"/>
    <lineage>
        <taxon>Eukaryota</taxon>
        <taxon>Viridiplantae</taxon>
        <taxon>Streptophyta</taxon>
        <taxon>Embryophyta</taxon>
        <taxon>Tracheophyta</taxon>
        <taxon>Spermatophyta</taxon>
        <taxon>Magnoliopsida</taxon>
        <taxon>eudicotyledons</taxon>
        <taxon>Gunneridae</taxon>
        <taxon>Pentapetalae</taxon>
        <taxon>rosids</taxon>
        <taxon>fabids</taxon>
        <taxon>Fabales</taxon>
        <taxon>Fabaceae</taxon>
        <taxon>Papilionoideae</taxon>
        <taxon>50 kb inversion clade</taxon>
        <taxon>NPAAA clade</taxon>
        <taxon>Hologalegina</taxon>
        <taxon>IRL clade</taxon>
        <taxon>Fabeae</taxon>
        <taxon>Lathyrus</taxon>
    </lineage>
</organism>
<keyword evidence="3" id="KW-1185">Reference proteome</keyword>
<dbReference type="AlphaFoldDB" id="A0A9D4VH70"/>
<proteinExistence type="predicted"/>
<name>A0A9D4VH70_PEA</name>
<dbReference type="Proteomes" id="UP001058974">
    <property type="component" value="Chromosome 7"/>
</dbReference>
<protein>
    <submittedName>
        <fullName evidence="2">Uncharacterized protein</fullName>
    </submittedName>
</protein>